<proteinExistence type="predicted"/>
<evidence type="ECO:0000313" key="3">
    <source>
        <dbReference type="EMBL" id="AMT94243.1"/>
    </source>
</evidence>
<dbReference type="Proteomes" id="UP000075950">
    <property type="component" value="Chromosome"/>
</dbReference>
<feature type="domain" description="PucR C-terminal helix-turn-helix" evidence="1">
    <location>
        <begin position="311"/>
        <end position="367"/>
    </location>
</feature>
<feature type="domain" description="RsbT co-antagonist protein RsbRD N-terminal" evidence="2">
    <location>
        <begin position="27"/>
        <end position="163"/>
    </location>
</feature>
<dbReference type="InterPro" id="IPR025751">
    <property type="entry name" value="RsbRD_N_dom"/>
</dbReference>
<protein>
    <submittedName>
        <fullName evidence="3">Uncharacterized protein</fullName>
    </submittedName>
</protein>
<dbReference type="RefSeq" id="WP_062861859.1">
    <property type="nucleotide sequence ID" value="NZ_CP014869.1"/>
</dbReference>
<dbReference type="EMBL" id="CP014869">
    <property type="protein sequence ID" value="AMT94243.1"/>
    <property type="molecule type" value="Genomic_DNA"/>
</dbReference>
<name>A0A142NN77_BRELN</name>
<organism evidence="3 4">
    <name type="scientific">Brevibacterium linens</name>
    <dbReference type="NCBI Taxonomy" id="1703"/>
    <lineage>
        <taxon>Bacteria</taxon>
        <taxon>Bacillati</taxon>
        <taxon>Actinomycetota</taxon>
        <taxon>Actinomycetes</taxon>
        <taxon>Micrococcales</taxon>
        <taxon>Brevibacteriaceae</taxon>
        <taxon>Brevibacterium</taxon>
    </lineage>
</organism>
<dbReference type="Pfam" id="PF14361">
    <property type="entry name" value="RsbRD_N"/>
    <property type="match status" value="1"/>
</dbReference>
<dbReference type="InterPro" id="IPR025736">
    <property type="entry name" value="PucR_C-HTH_dom"/>
</dbReference>
<evidence type="ECO:0000313" key="4">
    <source>
        <dbReference type="Proteomes" id="UP000075950"/>
    </source>
</evidence>
<dbReference type="InterPro" id="IPR042070">
    <property type="entry name" value="PucR_C-HTH_sf"/>
</dbReference>
<reference evidence="4" key="1">
    <citation type="submission" date="2016-03" db="EMBL/GenBank/DDBJ databases">
        <authorList>
            <person name="Ploux O."/>
        </authorList>
    </citation>
    <scope>NUCLEOTIDE SEQUENCE [LARGE SCALE GENOMIC DNA]</scope>
    <source>
        <strain evidence="4">BS258</strain>
    </source>
</reference>
<sequence>MAFIAETSNHDEGQFLKILENLAHDQQLTDDVTERVVRSVPDYGHVPHHDLVQSVVRNRALAIRTLRNGVAPRADEIWEAEHATRQRLEQNVQIEDIMRGFREVLKELQRRVIEDTQRAELRPEIALQASTLLWDLGDSFSTRISRVYRDIRIEHEVTRYREREARIHRLLSGKISAEEIAIEREEHGIREPVRAIVTGVLPHPTMFDLPDSMVFSDGRAVGYADTASKLPAELEYSEGPPVTLEELHDSHEVALQLQTAAEFVGLHGKHTLATVSWRIAVPHFPQLNSYLHARYIQPVKEFGEFGDAILSSVAAYLSNDLKAKPAAECIPIHENTLRYRLKKFETITHMSFDRYTHIMEVSWAIAALGETSQVHHTE</sequence>
<dbReference type="AlphaFoldDB" id="A0A142NN77"/>
<evidence type="ECO:0000259" key="1">
    <source>
        <dbReference type="Pfam" id="PF13556"/>
    </source>
</evidence>
<dbReference type="Gene3D" id="1.10.10.2840">
    <property type="entry name" value="PucR C-terminal helix-turn-helix domain"/>
    <property type="match status" value="1"/>
</dbReference>
<dbReference type="Pfam" id="PF13556">
    <property type="entry name" value="HTH_30"/>
    <property type="match status" value="1"/>
</dbReference>
<dbReference type="KEGG" id="bly:A2T55_11020"/>
<evidence type="ECO:0000259" key="2">
    <source>
        <dbReference type="Pfam" id="PF14361"/>
    </source>
</evidence>
<accession>A0A142NN77</accession>
<gene>
    <name evidence="3" type="ORF">A2T55_11020</name>
</gene>